<sequence length="45" mass="5456">LKKLVKENIINEVRREKIVRGEPKLIYEVLILKFYKSQIRVKCQV</sequence>
<gene>
    <name evidence="1" type="ORF">LCGC14_1839770</name>
</gene>
<accession>A0A0F9GDR2</accession>
<protein>
    <submittedName>
        <fullName evidence="1">Uncharacterized protein</fullName>
    </submittedName>
</protein>
<evidence type="ECO:0000313" key="1">
    <source>
        <dbReference type="EMBL" id="KKL96913.1"/>
    </source>
</evidence>
<dbReference type="AlphaFoldDB" id="A0A0F9GDR2"/>
<proteinExistence type="predicted"/>
<reference evidence="1" key="1">
    <citation type="journal article" date="2015" name="Nature">
        <title>Complex archaea that bridge the gap between prokaryotes and eukaryotes.</title>
        <authorList>
            <person name="Spang A."/>
            <person name="Saw J.H."/>
            <person name="Jorgensen S.L."/>
            <person name="Zaremba-Niedzwiedzka K."/>
            <person name="Martijn J."/>
            <person name="Lind A.E."/>
            <person name="van Eijk R."/>
            <person name="Schleper C."/>
            <person name="Guy L."/>
            <person name="Ettema T.J."/>
        </authorList>
    </citation>
    <scope>NUCLEOTIDE SEQUENCE</scope>
</reference>
<name>A0A0F9GDR2_9ZZZZ</name>
<feature type="non-terminal residue" evidence="1">
    <location>
        <position position="1"/>
    </location>
</feature>
<organism evidence="1">
    <name type="scientific">marine sediment metagenome</name>
    <dbReference type="NCBI Taxonomy" id="412755"/>
    <lineage>
        <taxon>unclassified sequences</taxon>
        <taxon>metagenomes</taxon>
        <taxon>ecological metagenomes</taxon>
    </lineage>
</organism>
<comment type="caution">
    <text evidence="1">The sequence shown here is derived from an EMBL/GenBank/DDBJ whole genome shotgun (WGS) entry which is preliminary data.</text>
</comment>
<dbReference type="EMBL" id="LAZR01018300">
    <property type="protein sequence ID" value="KKL96913.1"/>
    <property type="molecule type" value="Genomic_DNA"/>
</dbReference>